<dbReference type="AlphaFoldDB" id="A0A0N5A3L8"/>
<evidence type="ECO:0000256" key="1">
    <source>
        <dbReference type="SAM" id="MobiDB-lite"/>
    </source>
</evidence>
<evidence type="ECO:0000313" key="3">
    <source>
        <dbReference type="WBParaSite" id="PTRK_0001622200.1"/>
    </source>
</evidence>
<feature type="region of interest" description="Disordered" evidence="1">
    <location>
        <begin position="1"/>
        <end position="42"/>
    </location>
</feature>
<accession>A0A0N5A3L8</accession>
<reference evidence="3" key="1">
    <citation type="submission" date="2017-02" db="UniProtKB">
        <authorList>
            <consortium name="WormBaseParasite"/>
        </authorList>
    </citation>
    <scope>IDENTIFICATION</scope>
</reference>
<dbReference type="Proteomes" id="UP000038045">
    <property type="component" value="Unplaced"/>
</dbReference>
<organism evidence="2 3">
    <name type="scientific">Parastrongyloides trichosuri</name>
    <name type="common">Possum-specific nematode worm</name>
    <dbReference type="NCBI Taxonomy" id="131310"/>
    <lineage>
        <taxon>Eukaryota</taxon>
        <taxon>Metazoa</taxon>
        <taxon>Ecdysozoa</taxon>
        <taxon>Nematoda</taxon>
        <taxon>Chromadorea</taxon>
        <taxon>Rhabditida</taxon>
        <taxon>Tylenchina</taxon>
        <taxon>Panagrolaimomorpha</taxon>
        <taxon>Strongyloidoidea</taxon>
        <taxon>Strongyloididae</taxon>
        <taxon>Parastrongyloides</taxon>
    </lineage>
</organism>
<dbReference type="WBParaSite" id="PTRK_0001622200.1">
    <property type="protein sequence ID" value="PTRK_0001622200.1"/>
    <property type="gene ID" value="PTRK_0001622200"/>
</dbReference>
<name>A0A0N5A3L8_PARTI</name>
<sequence>MSPTDNHDDDTHENKPKKVYPKEKYPRRDITHSDMDINDEEVKQNEENNFIIDAENQSNSSISYLYSILKRDNNGNPDKPDRHNKPKSVVFDLNDTLTIVPDNHCHHQENGKLLSTTSSSTIPCINGNKKDGREESSEESENEKEKKQE</sequence>
<feature type="region of interest" description="Disordered" evidence="1">
    <location>
        <begin position="108"/>
        <end position="149"/>
    </location>
</feature>
<feature type="compositionally biased region" description="Polar residues" evidence="1">
    <location>
        <begin position="113"/>
        <end position="123"/>
    </location>
</feature>
<evidence type="ECO:0000313" key="2">
    <source>
        <dbReference type="Proteomes" id="UP000038045"/>
    </source>
</evidence>
<keyword evidence="2" id="KW-1185">Reference proteome</keyword>
<proteinExistence type="predicted"/>
<protein>
    <submittedName>
        <fullName evidence="3">FCP1 homology domain-containing protein</fullName>
    </submittedName>
</protein>